<feature type="compositionally biased region" description="Low complexity" evidence="9">
    <location>
        <begin position="571"/>
        <end position="588"/>
    </location>
</feature>
<dbReference type="FunFam" id="4.10.240.10:FF:000007">
    <property type="entry name" value="C6 transcription factor FacB"/>
    <property type="match status" value="1"/>
</dbReference>
<keyword evidence="12" id="KW-1185">Reference proteome</keyword>
<feature type="compositionally biased region" description="Polar residues" evidence="9">
    <location>
        <begin position="763"/>
        <end position="781"/>
    </location>
</feature>
<dbReference type="InterPro" id="IPR050987">
    <property type="entry name" value="AtrR-like"/>
</dbReference>
<evidence type="ECO:0000313" key="12">
    <source>
        <dbReference type="Proteomes" id="UP000095009"/>
    </source>
</evidence>
<dbReference type="CDD" id="cd15485">
    <property type="entry name" value="ZIP_Cat8"/>
    <property type="match status" value="1"/>
</dbReference>
<dbReference type="Proteomes" id="UP000095009">
    <property type="component" value="Unassembled WGS sequence"/>
</dbReference>
<evidence type="ECO:0000256" key="4">
    <source>
        <dbReference type="ARBA" id="ARBA00023015"/>
    </source>
</evidence>
<dbReference type="SUPFAM" id="SSF57701">
    <property type="entry name" value="Zn2/Cys6 DNA-binding domain"/>
    <property type="match status" value="1"/>
</dbReference>
<dbReference type="GO" id="GO:0000981">
    <property type="term" value="F:DNA-binding transcription factor activity, RNA polymerase II-specific"/>
    <property type="evidence" value="ECO:0007669"/>
    <property type="project" value="InterPro"/>
</dbReference>
<keyword evidence="2" id="KW-0479">Metal-binding</keyword>
<dbReference type="PROSITE" id="PS00463">
    <property type="entry name" value="ZN2_CY6_FUNGAL_1"/>
    <property type="match status" value="1"/>
</dbReference>
<feature type="compositionally biased region" description="Low complexity" evidence="9">
    <location>
        <begin position="114"/>
        <end position="133"/>
    </location>
</feature>
<evidence type="ECO:0000256" key="2">
    <source>
        <dbReference type="ARBA" id="ARBA00022723"/>
    </source>
</evidence>
<keyword evidence="4" id="KW-0805">Transcription regulation</keyword>
<dbReference type="STRING" id="857566.A0A1E3PLM4"/>
<dbReference type="InterPro" id="IPR007219">
    <property type="entry name" value="XnlR_reg_dom"/>
</dbReference>
<dbReference type="OrthoDB" id="1924787at2759"/>
<feature type="region of interest" description="Disordered" evidence="9">
    <location>
        <begin position="109"/>
        <end position="137"/>
    </location>
</feature>
<keyword evidence="7" id="KW-0539">Nucleus</keyword>
<keyword evidence="5" id="KW-0238">DNA-binding</keyword>
<name>A0A1E3PLM4_9ASCO</name>
<dbReference type="AlphaFoldDB" id="A0A1E3PLM4"/>
<comment type="subcellular location">
    <subcellularLocation>
        <location evidence="1">Nucleus</location>
    </subcellularLocation>
</comment>
<dbReference type="CDD" id="cd00067">
    <property type="entry name" value="GAL4"/>
    <property type="match status" value="1"/>
</dbReference>
<dbReference type="EMBL" id="KV454408">
    <property type="protein sequence ID" value="ODQ66190.1"/>
    <property type="molecule type" value="Genomic_DNA"/>
</dbReference>
<sequence length="973" mass="106882">MPDGAKAWKLINPPGSQTARIAQACDRCRAKKIRCDGQRPHCSQCLAVGFECRTSDKLSRRAYPRGYTESLEDRVRALEADNDKLLNLLDIKDEQMELLSKVDAMSGAKPVPAPASLASPDSLSSLTPSLPSQDPDEEPYVVRQIVRLTPKGTYKASTTGGAFVDVFKDRIHRKYPSVVPLLENVFLHMNNRPPAPAKSTTHPEDIPPTPSPKHAPQVTQPQQQNLYAPLSPASTIVNDSPSSPTFPSANFFASLDLPARVTCDQLVNTYFQEWHCMYPILDQCVFLKQYQSLNQILSHLESATPVPESLMTVFENRELFAINLLLVLALGSLSSKDLKTQTEGCWRLELEWQRRLSLELATAPSLATLQALSLAQLYSMHTGNVDQIWQFRMLTVNMCQRMGCHRCHKSLSTYDGKPLNLYDQELRRRLFWVVLVLDTFASAVLGAPRLLNDKDLECVLPSKSSTPDNTLIIEDVSQVAISVMTFAKILATIIDTVYAATTSHHTYRTIIKLEDSLETWRRELSPDLKFEFVHGMPTTTALHQKSPLLYLMYHYARILIHLPAIHSDTNSPSVSTTSGSSASTPTSTRGSASCIAVMQSAKQYTQVASYLRQRNVVATLPLNASRIAILMGFILLQGSTDYTRGGSLQQEIRKLMTKVLDGVYTDMRHHLPGAITSPIFQAFEEMCDTLLSSSAAGVSSTSPTLANTAESAQPNLILSSRSTSTSRSRTRKASSSVGSQNGPLLAPKSATPTMAPKNCTCCTSTAQPQRQSSDSSKASATLNTSLRKPITLAAKPTVNQKQPVQSDNAIDDLLYLNSLSVNCPQQQHLLSQNQPSPDQMPLHLHSFLDLLPDTVHDVSETTAAFPISPGFTGGITMDEFLDLHPEETTPNSTNASVHIIGNEHGINDYIKLENTTSSIISALNNTTDLAIKLEPVDDNIALQSFMKQVDNGGSLGINAALLDINWKEWGLDS</sequence>
<keyword evidence="3" id="KW-0862">Zinc</keyword>
<dbReference type="PANTHER" id="PTHR46910">
    <property type="entry name" value="TRANSCRIPTION FACTOR PDR1"/>
    <property type="match status" value="1"/>
</dbReference>
<dbReference type="InterPro" id="IPR036864">
    <property type="entry name" value="Zn2-C6_fun-type_DNA-bd_sf"/>
</dbReference>
<dbReference type="Pfam" id="PF04082">
    <property type="entry name" value="Fungal_trans"/>
    <property type="match status" value="1"/>
</dbReference>
<proteinExistence type="predicted"/>
<dbReference type="Pfam" id="PF00172">
    <property type="entry name" value="Zn_clus"/>
    <property type="match status" value="1"/>
</dbReference>
<dbReference type="CDD" id="cd12148">
    <property type="entry name" value="fungal_TF_MHR"/>
    <property type="match status" value="1"/>
</dbReference>
<keyword evidence="8" id="KW-0175">Coiled coil</keyword>
<evidence type="ECO:0000256" key="5">
    <source>
        <dbReference type="ARBA" id="ARBA00023125"/>
    </source>
</evidence>
<evidence type="ECO:0000256" key="9">
    <source>
        <dbReference type="SAM" id="MobiDB-lite"/>
    </source>
</evidence>
<feature type="region of interest" description="Disordered" evidence="9">
    <location>
        <begin position="569"/>
        <end position="588"/>
    </location>
</feature>
<accession>A0A1E3PLM4</accession>
<reference evidence="11 12" key="1">
    <citation type="journal article" date="2016" name="Proc. Natl. Acad. Sci. U.S.A.">
        <title>Comparative genomics of biotechnologically important yeasts.</title>
        <authorList>
            <person name="Riley R."/>
            <person name="Haridas S."/>
            <person name="Wolfe K.H."/>
            <person name="Lopes M.R."/>
            <person name="Hittinger C.T."/>
            <person name="Goeker M."/>
            <person name="Salamov A.A."/>
            <person name="Wisecaver J.H."/>
            <person name="Long T.M."/>
            <person name="Calvey C.H."/>
            <person name="Aerts A.L."/>
            <person name="Barry K.W."/>
            <person name="Choi C."/>
            <person name="Clum A."/>
            <person name="Coughlan A.Y."/>
            <person name="Deshpande S."/>
            <person name="Douglass A.P."/>
            <person name="Hanson S.J."/>
            <person name="Klenk H.-P."/>
            <person name="LaButti K.M."/>
            <person name="Lapidus A."/>
            <person name="Lindquist E.A."/>
            <person name="Lipzen A.M."/>
            <person name="Meier-Kolthoff J.P."/>
            <person name="Ohm R.A."/>
            <person name="Otillar R.P."/>
            <person name="Pangilinan J.L."/>
            <person name="Peng Y."/>
            <person name="Rokas A."/>
            <person name="Rosa C.A."/>
            <person name="Scheuner C."/>
            <person name="Sibirny A.A."/>
            <person name="Slot J.C."/>
            <person name="Stielow J.B."/>
            <person name="Sun H."/>
            <person name="Kurtzman C.P."/>
            <person name="Blackwell M."/>
            <person name="Grigoriev I.V."/>
            <person name="Jeffries T.W."/>
        </authorList>
    </citation>
    <scope>NUCLEOTIDE SEQUENCE [LARGE SCALE GENOMIC DNA]</scope>
    <source>
        <strain evidence="11 12">DSM 6958</strain>
    </source>
</reference>
<feature type="coiled-coil region" evidence="8">
    <location>
        <begin position="68"/>
        <end position="95"/>
    </location>
</feature>
<feature type="compositionally biased region" description="Polar residues" evidence="9">
    <location>
        <begin position="703"/>
        <end position="718"/>
    </location>
</feature>
<dbReference type="Gene3D" id="4.10.240.10">
    <property type="entry name" value="Zn(2)-C6 fungal-type DNA-binding domain"/>
    <property type="match status" value="1"/>
</dbReference>
<evidence type="ECO:0000256" key="6">
    <source>
        <dbReference type="ARBA" id="ARBA00023163"/>
    </source>
</evidence>
<evidence type="ECO:0000256" key="7">
    <source>
        <dbReference type="ARBA" id="ARBA00023242"/>
    </source>
</evidence>
<evidence type="ECO:0000313" key="11">
    <source>
        <dbReference type="EMBL" id="ODQ66190.1"/>
    </source>
</evidence>
<evidence type="ECO:0000256" key="3">
    <source>
        <dbReference type="ARBA" id="ARBA00022833"/>
    </source>
</evidence>
<feature type="domain" description="Zn(2)-C6 fungal-type" evidence="10">
    <location>
        <begin position="24"/>
        <end position="54"/>
    </location>
</feature>
<evidence type="ECO:0000256" key="1">
    <source>
        <dbReference type="ARBA" id="ARBA00004123"/>
    </source>
</evidence>
<feature type="region of interest" description="Disordered" evidence="9">
    <location>
        <begin position="192"/>
        <end position="221"/>
    </location>
</feature>
<evidence type="ECO:0000256" key="8">
    <source>
        <dbReference type="SAM" id="Coils"/>
    </source>
</evidence>
<dbReference type="GO" id="GO:0006351">
    <property type="term" value="P:DNA-templated transcription"/>
    <property type="evidence" value="ECO:0007669"/>
    <property type="project" value="InterPro"/>
</dbReference>
<keyword evidence="6" id="KW-0804">Transcription</keyword>
<dbReference type="GO" id="GO:0005634">
    <property type="term" value="C:nucleus"/>
    <property type="evidence" value="ECO:0007669"/>
    <property type="project" value="UniProtKB-SubCell"/>
</dbReference>
<dbReference type="SMART" id="SM00066">
    <property type="entry name" value="GAL4"/>
    <property type="match status" value="1"/>
</dbReference>
<gene>
    <name evidence="11" type="ORF">NADFUDRAFT_82099</name>
</gene>
<dbReference type="GO" id="GO:0003677">
    <property type="term" value="F:DNA binding"/>
    <property type="evidence" value="ECO:0007669"/>
    <property type="project" value="UniProtKB-KW"/>
</dbReference>
<dbReference type="SMART" id="SM00906">
    <property type="entry name" value="Fungal_trans"/>
    <property type="match status" value="1"/>
</dbReference>
<feature type="region of interest" description="Disordered" evidence="9">
    <location>
        <begin position="701"/>
        <end position="781"/>
    </location>
</feature>
<dbReference type="InterPro" id="IPR001138">
    <property type="entry name" value="Zn2Cys6_DnaBD"/>
</dbReference>
<dbReference type="PROSITE" id="PS50048">
    <property type="entry name" value="ZN2_CY6_FUNGAL_2"/>
    <property type="match status" value="1"/>
</dbReference>
<dbReference type="GO" id="GO:0008270">
    <property type="term" value="F:zinc ion binding"/>
    <property type="evidence" value="ECO:0007669"/>
    <property type="project" value="InterPro"/>
</dbReference>
<dbReference type="PANTHER" id="PTHR46910:SF12">
    <property type="entry name" value="REGULATORY PROTEIN CAT8"/>
    <property type="match status" value="1"/>
</dbReference>
<organism evidence="11 12">
    <name type="scientific">Nadsonia fulvescens var. elongata DSM 6958</name>
    <dbReference type="NCBI Taxonomy" id="857566"/>
    <lineage>
        <taxon>Eukaryota</taxon>
        <taxon>Fungi</taxon>
        <taxon>Dikarya</taxon>
        <taxon>Ascomycota</taxon>
        <taxon>Saccharomycotina</taxon>
        <taxon>Dipodascomycetes</taxon>
        <taxon>Dipodascales</taxon>
        <taxon>Dipodascales incertae sedis</taxon>
        <taxon>Nadsonia</taxon>
    </lineage>
</organism>
<evidence type="ECO:0000259" key="10">
    <source>
        <dbReference type="PROSITE" id="PS50048"/>
    </source>
</evidence>
<protein>
    <recommendedName>
        <fullName evidence="10">Zn(2)-C6 fungal-type domain-containing protein</fullName>
    </recommendedName>
</protein>